<evidence type="ECO:0000313" key="2">
    <source>
        <dbReference type="EMBL" id="PRD58006.1"/>
    </source>
</evidence>
<comment type="caution">
    <text evidence="2">The sequence shown here is derived from an EMBL/GenBank/DDBJ whole genome shotgun (WGS) entry which is preliminary data.</text>
</comment>
<feature type="domain" description="Thiaminase-2/PQQC" evidence="1">
    <location>
        <begin position="20"/>
        <end position="227"/>
    </location>
</feature>
<dbReference type="Pfam" id="PF03070">
    <property type="entry name" value="TENA_THI-4"/>
    <property type="match status" value="1"/>
</dbReference>
<dbReference type="CDD" id="cd19367">
    <property type="entry name" value="TenA_C_ScTHI20-like"/>
    <property type="match status" value="1"/>
</dbReference>
<organism evidence="2 3">
    <name type="scientific">Phyllobacterium myrsinacearum</name>
    <dbReference type="NCBI Taxonomy" id="28101"/>
    <lineage>
        <taxon>Bacteria</taxon>
        <taxon>Pseudomonadati</taxon>
        <taxon>Pseudomonadota</taxon>
        <taxon>Alphaproteobacteria</taxon>
        <taxon>Hyphomicrobiales</taxon>
        <taxon>Phyllobacteriaceae</taxon>
        <taxon>Phyllobacterium</taxon>
    </lineage>
</organism>
<dbReference type="Gene3D" id="1.20.910.10">
    <property type="entry name" value="Heme oxygenase-like"/>
    <property type="match status" value="1"/>
</dbReference>
<proteinExistence type="predicted"/>
<dbReference type="PANTHER" id="PTHR43198">
    <property type="entry name" value="BIFUNCTIONAL TH2 PROTEIN"/>
    <property type="match status" value="1"/>
</dbReference>
<dbReference type="OrthoDB" id="34166at2"/>
<dbReference type="SUPFAM" id="SSF48613">
    <property type="entry name" value="Heme oxygenase-like"/>
    <property type="match status" value="1"/>
</dbReference>
<gene>
    <name evidence="2" type="ORF">C5750_02350</name>
</gene>
<protein>
    <submittedName>
        <fullName evidence="2">Thiaminase II</fullName>
    </submittedName>
</protein>
<dbReference type="InterPro" id="IPR016084">
    <property type="entry name" value="Haem_Oase-like_multi-hlx"/>
</dbReference>
<sequence length="233" mass="25806">MSPSDFSSPVFAQWRAHAASDWSAYVDHAFVRGLGDGSLPETAFLHYLVQDYIFLFHFSRAWGMAVLKAESHEELELASATVHALVNHEMPLHIEICAKAGISRQMLLQTDEEPENLSYTRYVIDAGLSGDFLDLIAALAPCVMGYGEIGTRLAAVPAQGNPYRPWIDTYAGKDYQGACHAVGRLIESSVRTRLGSSPETSGRWKTLNRRFRVATRLEAGFWSMGLRGARLAQ</sequence>
<dbReference type="InterPro" id="IPR004305">
    <property type="entry name" value="Thiaminase-2/PQQC"/>
</dbReference>
<dbReference type="AlphaFoldDB" id="A0A2S9JXG0"/>
<dbReference type="RefSeq" id="WP_105732246.1">
    <property type="nucleotide sequence ID" value="NZ_PVBT01000001.1"/>
</dbReference>
<name>A0A2S9JXG0_9HYPH</name>
<dbReference type="PANTHER" id="PTHR43198:SF2">
    <property type="entry name" value="SI:CH1073-67J19.1-RELATED"/>
    <property type="match status" value="1"/>
</dbReference>
<evidence type="ECO:0000313" key="3">
    <source>
        <dbReference type="Proteomes" id="UP000238563"/>
    </source>
</evidence>
<dbReference type="EMBL" id="PVBT01000001">
    <property type="protein sequence ID" value="PRD58006.1"/>
    <property type="molecule type" value="Genomic_DNA"/>
</dbReference>
<accession>A0A2S9JXG0</accession>
<reference evidence="2 3" key="1">
    <citation type="submission" date="2018-02" db="EMBL/GenBank/DDBJ databases">
        <title>The draft genome of Phyllobacterium myrsinacearum DSM5892.</title>
        <authorList>
            <person name="Li L."/>
            <person name="Liu L."/>
            <person name="Zhang X."/>
            <person name="Wang T."/>
        </authorList>
    </citation>
    <scope>NUCLEOTIDE SEQUENCE [LARGE SCALE GENOMIC DNA]</scope>
    <source>
        <strain evidence="2 3">DSM 5892</strain>
    </source>
</reference>
<dbReference type="InterPro" id="IPR050967">
    <property type="entry name" value="Thiamine_Salvage_TenA"/>
</dbReference>
<dbReference type="Proteomes" id="UP000238563">
    <property type="component" value="Unassembled WGS sequence"/>
</dbReference>
<keyword evidence="3" id="KW-1185">Reference proteome</keyword>
<dbReference type="GO" id="GO:0005829">
    <property type="term" value="C:cytosol"/>
    <property type="evidence" value="ECO:0007669"/>
    <property type="project" value="TreeGrafter"/>
</dbReference>
<evidence type="ECO:0000259" key="1">
    <source>
        <dbReference type="Pfam" id="PF03070"/>
    </source>
</evidence>